<dbReference type="PRINTS" id="PR00163">
    <property type="entry name" value="RUBREDOXIN"/>
</dbReference>
<accession>A0A1Y4LCD1</accession>
<evidence type="ECO:0000313" key="10">
    <source>
        <dbReference type="EMBL" id="OUP59843.1"/>
    </source>
</evidence>
<feature type="binding site" evidence="7">
    <location>
        <position position="39"/>
    </location>
    <ligand>
        <name>Fe cation</name>
        <dbReference type="ChEBI" id="CHEBI:24875"/>
    </ligand>
</feature>
<reference evidence="11 12" key="1">
    <citation type="submission" date="2017-04" db="EMBL/GenBank/DDBJ databases">
        <title>Function of individual gut microbiota members based on whole genome sequencing of pure cultures obtained from chicken caecum.</title>
        <authorList>
            <person name="Medvecky M."/>
            <person name="Cejkova D."/>
            <person name="Polansky O."/>
            <person name="Karasova D."/>
            <person name="Kubasova T."/>
            <person name="Cizek A."/>
            <person name="Rychlik I."/>
        </authorList>
    </citation>
    <scope>NUCLEOTIDE SEQUENCE [LARGE SCALE GENOMIC DNA]</scope>
    <source>
        <strain evidence="11">An179</strain>
        <strain evidence="12">An180</strain>
    </source>
</reference>
<feature type="binding site" evidence="7">
    <location>
        <position position="9"/>
    </location>
    <ligand>
        <name>Fe cation</name>
        <dbReference type="ChEBI" id="CHEBI:24875"/>
    </ligand>
</feature>
<dbReference type="GO" id="GO:0043448">
    <property type="term" value="P:alkane catabolic process"/>
    <property type="evidence" value="ECO:0007669"/>
    <property type="project" value="TreeGrafter"/>
</dbReference>
<dbReference type="STRING" id="501571.GCA_900143195_01789"/>
<organism evidence="9 12">
    <name type="scientific">Butyricicoccus pullicaecorum</name>
    <dbReference type="NCBI Taxonomy" id="501571"/>
    <lineage>
        <taxon>Bacteria</taxon>
        <taxon>Bacillati</taxon>
        <taxon>Bacillota</taxon>
        <taxon>Clostridia</taxon>
        <taxon>Eubacteriales</taxon>
        <taxon>Butyricicoccaceae</taxon>
        <taxon>Butyricicoccus</taxon>
    </lineage>
</organism>
<dbReference type="PANTHER" id="PTHR47627:SF1">
    <property type="entry name" value="RUBREDOXIN-1-RELATED"/>
    <property type="match status" value="1"/>
</dbReference>
<dbReference type="NCBIfam" id="NF045768">
    <property type="entry name" value="RubredRD"/>
    <property type="match status" value="1"/>
</dbReference>
<dbReference type="InterPro" id="IPR024935">
    <property type="entry name" value="Rubredoxin_dom"/>
</dbReference>
<evidence type="ECO:0000256" key="7">
    <source>
        <dbReference type="PIRSR" id="PIRSR000071-1"/>
    </source>
</evidence>
<dbReference type="Proteomes" id="UP000195897">
    <property type="component" value="Unassembled WGS sequence"/>
</dbReference>
<dbReference type="RefSeq" id="WP_016148739.1">
    <property type="nucleotide sequence ID" value="NZ_CABKSA010000003.1"/>
</dbReference>
<evidence type="ECO:0000256" key="2">
    <source>
        <dbReference type="ARBA" id="ARBA00022448"/>
    </source>
</evidence>
<dbReference type="EMBL" id="NFKL01000004">
    <property type="protein sequence ID" value="OUP59843.1"/>
    <property type="molecule type" value="Genomic_DNA"/>
</dbReference>
<evidence type="ECO:0000313" key="12">
    <source>
        <dbReference type="Proteomes" id="UP000195897"/>
    </source>
</evidence>
<evidence type="ECO:0000256" key="4">
    <source>
        <dbReference type="ARBA" id="ARBA00022982"/>
    </source>
</evidence>
<evidence type="ECO:0000256" key="5">
    <source>
        <dbReference type="ARBA" id="ARBA00023004"/>
    </source>
</evidence>
<reference evidence="9" key="2">
    <citation type="journal article" date="2018" name="BMC Genomics">
        <title>Whole genome sequencing and function prediction of 133 gut anaerobes isolated from chicken caecum in pure cultures.</title>
        <authorList>
            <person name="Medvecky M."/>
            <person name="Cejkova D."/>
            <person name="Polansky O."/>
            <person name="Karasova D."/>
            <person name="Kubasova T."/>
            <person name="Cizek A."/>
            <person name="Rychlik I."/>
        </authorList>
    </citation>
    <scope>NUCLEOTIDE SEQUENCE</scope>
    <source>
        <strain evidence="10">An179</strain>
        <strain evidence="9">An180</strain>
    </source>
</reference>
<dbReference type="EMBL" id="NFKK01000004">
    <property type="protein sequence ID" value="OUP53520.1"/>
    <property type="molecule type" value="Genomic_DNA"/>
</dbReference>
<evidence type="ECO:0000313" key="9">
    <source>
        <dbReference type="EMBL" id="OUP53520.1"/>
    </source>
</evidence>
<evidence type="ECO:0000313" key="11">
    <source>
        <dbReference type="Proteomes" id="UP000195326"/>
    </source>
</evidence>
<dbReference type="GO" id="GO:0005506">
    <property type="term" value="F:iron ion binding"/>
    <property type="evidence" value="ECO:0007669"/>
    <property type="project" value="InterPro"/>
</dbReference>
<dbReference type="PROSITE" id="PS50903">
    <property type="entry name" value="RUBREDOXIN_LIKE"/>
    <property type="match status" value="1"/>
</dbReference>
<keyword evidence="2 6" id="KW-0813">Transport</keyword>
<dbReference type="Pfam" id="PF00301">
    <property type="entry name" value="Rubredoxin"/>
    <property type="match status" value="1"/>
</dbReference>
<dbReference type="InterPro" id="IPR050526">
    <property type="entry name" value="Rubredoxin_ET"/>
</dbReference>
<name>A0A1Y4LCD1_9FIRM</name>
<keyword evidence="5 6" id="KW-0408">Iron</keyword>
<dbReference type="AlphaFoldDB" id="A0A1Y4LCD1"/>
<evidence type="ECO:0000256" key="6">
    <source>
        <dbReference type="PIRNR" id="PIRNR000071"/>
    </source>
</evidence>
<evidence type="ECO:0000256" key="1">
    <source>
        <dbReference type="ARBA" id="ARBA00005337"/>
    </source>
</evidence>
<dbReference type="InterPro" id="IPR024934">
    <property type="entry name" value="Rubredoxin-like_dom"/>
</dbReference>
<gene>
    <name evidence="10" type="ORF">B5F15_03260</name>
    <name evidence="9" type="ORF">B5F17_05800</name>
</gene>
<dbReference type="PANTHER" id="PTHR47627">
    <property type="entry name" value="RUBREDOXIN"/>
    <property type="match status" value="1"/>
</dbReference>
<keyword evidence="3 6" id="KW-0479">Metal-binding</keyword>
<feature type="binding site" evidence="7">
    <location>
        <position position="42"/>
    </location>
    <ligand>
        <name>Fe cation</name>
        <dbReference type="ChEBI" id="CHEBI:24875"/>
    </ligand>
</feature>
<proteinExistence type="inferred from homology"/>
<comment type="caution">
    <text evidence="9">The sequence shown here is derived from an EMBL/GenBank/DDBJ whole genome shotgun (WGS) entry which is preliminary data.</text>
</comment>
<evidence type="ECO:0000256" key="3">
    <source>
        <dbReference type="ARBA" id="ARBA00022723"/>
    </source>
</evidence>
<protein>
    <recommendedName>
        <fullName evidence="6">Rubredoxin</fullName>
    </recommendedName>
</protein>
<feature type="binding site" evidence="7">
    <location>
        <position position="6"/>
    </location>
    <ligand>
        <name>Fe cation</name>
        <dbReference type="ChEBI" id="CHEBI:24875"/>
    </ligand>
</feature>
<dbReference type="InterPro" id="IPR024922">
    <property type="entry name" value="Rubredoxin"/>
</dbReference>
<dbReference type="PIRSF" id="PIRSF000071">
    <property type="entry name" value="Rubredoxin"/>
    <property type="match status" value="1"/>
</dbReference>
<dbReference type="FunFam" id="2.20.28.10:FF:000001">
    <property type="entry name" value="Rubredoxin"/>
    <property type="match status" value="1"/>
</dbReference>
<sequence>MKKYVCDICGYIYDEATGDPDNGIAAGTKWEALPDDFVCPLCGVGKDSFSEQA</sequence>
<dbReference type="CDD" id="cd00730">
    <property type="entry name" value="rubredoxin"/>
    <property type="match status" value="1"/>
</dbReference>
<feature type="domain" description="Rubredoxin-like" evidence="8">
    <location>
        <begin position="1"/>
        <end position="52"/>
    </location>
</feature>
<keyword evidence="4 6" id="KW-0249">Electron transport</keyword>
<dbReference type="GO" id="GO:0009055">
    <property type="term" value="F:electron transfer activity"/>
    <property type="evidence" value="ECO:0007669"/>
    <property type="project" value="InterPro"/>
</dbReference>
<dbReference type="SUPFAM" id="SSF57802">
    <property type="entry name" value="Rubredoxin-like"/>
    <property type="match status" value="1"/>
</dbReference>
<evidence type="ECO:0000259" key="8">
    <source>
        <dbReference type="PROSITE" id="PS50903"/>
    </source>
</evidence>
<dbReference type="Gene3D" id="2.20.28.10">
    <property type="match status" value="1"/>
</dbReference>
<comment type="cofactor">
    <cofactor evidence="6 7">
        <name>Fe(3+)</name>
        <dbReference type="ChEBI" id="CHEBI:29034"/>
    </cofactor>
    <text evidence="6 7">Binds 1 Fe(3+) ion per subunit.</text>
</comment>
<comment type="similarity">
    <text evidence="1 6">Belongs to the rubredoxin family.</text>
</comment>
<dbReference type="Proteomes" id="UP000195326">
    <property type="component" value="Unassembled WGS sequence"/>
</dbReference>